<keyword evidence="8" id="KW-0732">Signal</keyword>
<dbReference type="InterPro" id="IPR036366">
    <property type="entry name" value="PGBDSf"/>
</dbReference>
<reference evidence="10 11" key="1">
    <citation type="submission" date="2016-10" db="EMBL/GenBank/DDBJ databases">
        <authorList>
            <person name="de Groot N.N."/>
        </authorList>
    </citation>
    <scope>NUCLEOTIDE SEQUENCE [LARGE SCALE GENOMIC DNA]</scope>
    <source>
        <strain evidence="10 11">DSM 19981</strain>
    </source>
</reference>
<dbReference type="SUPFAM" id="SSF47090">
    <property type="entry name" value="PGBD-like"/>
    <property type="match status" value="1"/>
</dbReference>
<dbReference type="GO" id="GO:0016740">
    <property type="term" value="F:transferase activity"/>
    <property type="evidence" value="ECO:0007669"/>
    <property type="project" value="UniProtKB-KW"/>
</dbReference>
<keyword evidence="4 7" id="KW-0133">Cell shape</keyword>
<comment type="similarity">
    <text evidence="2">Belongs to the YkuD family.</text>
</comment>
<dbReference type="Pfam" id="PF03734">
    <property type="entry name" value="YkuD"/>
    <property type="match status" value="1"/>
</dbReference>
<dbReference type="CDD" id="cd16913">
    <property type="entry name" value="YkuD_like"/>
    <property type="match status" value="1"/>
</dbReference>
<dbReference type="InterPro" id="IPR036365">
    <property type="entry name" value="PGBD-like_sf"/>
</dbReference>
<organism evidence="10 11">
    <name type="scientific">Falsiroseomonas stagni DSM 19981</name>
    <dbReference type="NCBI Taxonomy" id="1123062"/>
    <lineage>
        <taxon>Bacteria</taxon>
        <taxon>Pseudomonadati</taxon>
        <taxon>Pseudomonadota</taxon>
        <taxon>Alphaproteobacteria</taxon>
        <taxon>Acetobacterales</taxon>
        <taxon>Roseomonadaceae</taxon>
        <taxon>Falsiroseomonas</taxon>
    </lineage>
</organism>
<sequence length="503" mass="55179">MNTARRPLLAAALSLAGAPLGLVPRSAGAQALSADSTGATLRLVERLLRLDEDGLDPRHYAIPDTALAAADAASYRLALHRAASLALMDLLGGRVRELPGRPDLRRDAAAVGMDRWLAELAATPDPAGVIERAALLPPGAAALKAELLAQKQIARRGQGATIPGDTTIDPGSVDATRIPALRARLSVEDPVLAAAPDAGARYDSVLEAAVRRWQALQGLEVDGRVGRISIGLLNRPLAARVDQVRVAMDMARARMAEPSERRIDVNVPDYTLRVVEEGRDLLTMAVIVGRRDRATPMLRVRMTALQFNPPWGVPERNAREDLLPRFRRDPQAMIDKGFRVFGMVDGQRQEIDPRTIDWASINPQRIPFFIRQDAGDFSALGRIKFIMPNNDDIYLHDTPDRHLFRRPDRAFSSGCIRLERPNDLMALLLDGMPGWDLARALRAIEARTTSAVSLRRQLPVLLRYDTVTVEAGGRVRIRPDIYELDAAYARAMAAARPMQVAAR</sequence>
<comment type="pathway">
    <text evidence="1 7">Cell wall biogenesis; peptidoglycan biosynthesis.</text>
</comment>
<dbReference type="InterPro" id="IPR002477">
    <property type="entry name" value="Peptidoglycan-bd-like"/>
</dbReference>
<feature type="active site" description="Nucleophile" evidence="7">
    <location>
        <position position="415"/>
    </location>
</feature>
<evidence type="ECO:0000256" key="5">
    <source>
        <dbReference type="ARBA" id="ARBA00022984"/>
    </source>
</evidence>
<evidence type="ECO:0000256" key="7">
    <source>
        <dbReference type="PROSITE-ProRule" id="PRU01373"/>
    </source>
</evidence>
<keyword evidence="3" id="KW-0808">Transferase</keyword>
<dbReference type="InterPro" id="IPR038063">
    <property type="entry name" value="Transpep_catalytic_dom"/>
</dbReference>
<dbReference type="GO" id="GO:0071555">
    <property type="term" value="P:cell wall organization"/>
    <property type="evidence" value="ECO:0007669"/>
    <property type="project" value="UniProtKB-UniRule"/>
</dbReference>
<dbReference type="GO" id="GO:0009252">
    <property type="term" value="P:peptidoglycan biosynthetic process"/>
    <property type="evidence" value="ECO:0007669"/>
    <property type="project" value="UniProtKB-UniPathway"/>
</dbReference>
<evidence type="ECO:0000313" key="10">
    <source>
        <dbReference type="EMBL" id="SFK87885.1"/>
    </source>
</evidence>
<dbReference type="SUPFAM" id="SSF141523">
    <property type="entry name" value="L,D-transpeptidase catalytic domain-like"/>
    <property type="match status" value="1"/>
</dbReference>
<dbReference type="OrthoDB" id="9778545at2"/>
<dbReference type="PANTHER" id="PTHR41533:SF2">
    <property type="entry name" value="BLR7131 PROTEIN"/>
    <property type="match status" value="1"/>
</dbReference>
<evidence type="ECO:0000256" key="6">
    <source>
        <dbReference type="ARBA" id="ARBA00023316"/>
    </source>
</evidence>
<dbReference type="PANTHER" id="PTHR41533">
    <property type="entry name" value="L,D-TRANSPEPTIDASE HI_1667-RELATED"/>
    <property type="match status" value="1"/>
</dbReference>
<dbReference type="RefSeq" id="WP_092961900.1">
    <property type="nucleotide sequence ID" value="NZ_FOSQ01000009.1"/>
</dbReference>
<keyword evidence="11" id="KW-1185">Reference proteome</keyword>
<protein>
    <submittedName>
        <fullName evidence="10">Murein L,D-transpeptidase YcbB/YkuD</fullName>
    </submittedName>
</protein>
<feature type="domain" description="L,D-TPase catalytic" evidence="9">
    <location>
        <begin position="261"/>
        <end position="444"/>
    </location>
</feature>
<dbReference type="Pfam" id="PF01471">
    <property type="entry name" value="PG_binding_1"/>
    <property type="match status" value="1"/>
</dbReference>
<evidence type="ECO:0000256" key="4">
    <source>
        <dbReference type="ARBA" id="ARBA00022960"/>
    </source>
</evidence>
<dbReference type="InterPro" id="IPR005490">
    <property type="entry name" value="LD_TPept_cat_dom"/>
</dbReference>
<dbReference type="STRING" id="1123062.SAMN02745775_109126"/>
<dbReference type="GO" id="GO:0004180">
    <property type="term" value="F:carboxypeptidase activity"/>
    <property type="evidence" value="ECO:0007669"/>
    <property type="project" value="UniProtKB-ARBA"/>
</dbReference>
<gene>
    <name evidence="10" type="ORF">SAMN02745775_109126</name>
</gene>
<dbReference type="GO" id="GO:0008360">
    <property type="term" value="P:regulation of cell shape"/>
    <property type="evidence" value="ECO:0007669"/>
    <property type="project" value="UniProtKB-UniRule"/>
</dbReference>
<evidence type="ECO:0000256" key="2">
    <source>
        <dbReference type="ARBA" id="ARBA00005992"/>
    </source>
</evidence>
<dbReference type="UniPathway" id="UPA00219"/>
<feature type="active site" description="Proton donor/acceptor" evidence="7">
    <location>
        <position position="396"/>
    </location>
</feature>
<dbReference type="Gene3D" id="2.40.440.10">
    <property type="entry name" value="L,D-transpeptidase catalytic domain-like"/>
    <property type="match status" value="1"/>
</dbReference>
<dbReference type="EMBL" id="FOSQ01000009">
    <property type="protein sequence ID" value="SFK87885.1"/>
    <property type="molecule type" value="Genomic_DNA"/>
</dbReference>
<dbReference type="Gene3D" id="1.10.101.10">
    <property type="entry name" value="PGBD-like superfamily/PGBD"/>
    <property type="match status" value="1"/>
</dbReference>
<name>A0A1I4D408_9PROT</name>
<dbReference type="InterPro" id="IPR052905">
    <property type="entry name" value="LD-transpeptidase_YkuD-like"/>
</dbReference>
<feature type="chain" id="PRO_5011607015" evidence="8">
    <location>
        <begin position="30"/>
        <end position="503"/>
    </location>
</feature>
<dbReference type="Proteomes" id="UP000199473">
    <property type="component" value="Unassembled WGS sequence"/>
</dbReference>
<evidence type="ECO:0000256" key="8">
    <source>
        <dbReference type="SAM" id="SignalP"/>
    </source>
</evidence>
<evidence type="ECO:0000256" key="3">
    <source>
        <dbReference type="ARBA" id="ARBA00022679"/>
    </source>
</evidence>
<accession>A0A1I4D408</accession>
<evidence type="ECO:0000259" key="9">
    <source>
        <dbReference type="PROSITE" id="PS52029"/>
    </source>
</evidence>
<feature type="signal peptide" evidence="8">
    <location>
        <begin position="1"/>
        <end position="29"/>
    </location>
</feature>
<evidence type="ECO:0000256" key="1">
    <source>
        <dbReference type="ARBA" id="ARBA00004752"/>
    </source>
</evidence>
<dbReference type="PROSITE" id="PS52029">
    <property type="entry name" value="LD_TPASE"/>
    <property type="match status" value="1"/>
</dbReference>
<dbReference type="AlphaFoldDB" id="A0A1I4D408"/>
<keyword evidence="5 7" id="KW-0573">Peptidoglycan synthesis</keyword>
<proteinExistence type="inferred from homology"/>
<evidence type="ECO:0000313" key="11">
    <source>
        <dbReference type="Proteomes" id="UP000199473"/>
    </source>
</evidence>
<keyword evidence="6 7" id="KW-0961">Cell wall biogenesis/degradation</keyword>